<dbReference type="PROSITE" id="PS51318">
    <property type="entry name" value="TAT"/>
    <property type="match status" value="1"/>
</dbReference>
<protein>
    <submittedName>
        <fullName evidence="2">Uncharacterized protein</fullName>
    </submittedName>
</protein>
<dbReference type="RefSeq" id="WP_106245250.1">
    <property type="nucleotide sequence ID" value="NZ_PVZC01000003.1"/>
</dbReference>
<reference evidence="2 3" key="1">
    <citation type="submission" date="2018-03" db="EMBL/GenBank/DDBJ databases">
        <title>Genomic Encyclopedia of Archaeal and Bacterial Type Strains, Phase II (KMG-II): from individual species to whole genera.</title>
        <authorList>
            <person name="Goeker M."/>
        </authorList>
    </citation>
    <scope>NUCLEOTIDE SEQUENCE [LARGE SCALE GENOMIC DNA]</scope>
    <source>
        <strain evidence="2 3">DSM 45601</strain>
    </source>
</reference>
<evidence type="ECO:0000313" key="2">
    <source>
        <dbReference type="EMBL" id="PRY00041.1"/>
    </source>
</evidence>
<evidence type="ECO:0000313" key="3">
    <source>
        <dbReference type="Proteomes" id="UP000237846"/>
    </source>
</evidence>
<dbReference type="EMBL" id="PVZC01000003">
    <property type="protein sequence ID" value="PRY00041.1"/>
    <property type="molecule type" value="Genomic_DNA"/>
</dbReference>
<feature type="compositionally biased region" description="Pro residues" evidence="1">
    <location>
        <begin position="233"/>
        <end position="253"/>
    </location>
</feature>
<sequence length="270" mass="25953">MRDNGGVRRRRAAAAAAGLGLAAALALLGAALGRPPAVLRPASAAGEVSAAYRCETPVGPQEGTVRLTVDAPAEGAPGRPVELRLTVRELPVTLPVLVPAGGLRPSAVLRASGAHTEPVRLDGAANTEDLPADRPLAAPAMTGRFTPAAPGEITLTPDRITLAADLPLAGATETVCTPVGTAPAAATVRVSGEGRPSDGYGDGGPADEPSPDAPASGGAPRPSAEPSAAPASGPAPTPGPGVPSPAAPSPAPSVPASGASGPPGTPGPAA</sequence>
<gene>
    <name evidence="2" type="ORF">CLV72_103651</name>
</gene>
<accession>A0A2T0Q860</accession>
<feature type="region of interest" description="Disordered" evidence="1">
    <location>
        <begin position="187"/>
        <end position="270"/>
    </location>
</feature>
<organism evidence="2 3">
    <name type="scientific">Allonocardiopsis opalescens</name>
    <dbReference type="NCBI Taxonomy" id="1144618"/>
    <lineage>
        <taxon>Bacteria</taxon>
        <taxon>Bacillati</taxon>
        <taxon>Actinomycetota</taxon>
        <taxon>Actinomycetes</taxon>
        <taxon>Streptosporangiales</taxon>
        <taxon>Allonocardiopsis</taxon>
    </lineage>
</organism>
<dbReference type="Proteomes" id="UP000237846">
    <property type="component" value="Unassembled WGS sequence"/>
</dbReference>
<dbReference type="AlphaFoldDB" id="A0A2T0Q860"/>
<comment type="caution">
    <text evidence="2">The sequence shown here is derived from an EMBL/GenBank/DDBJ whole genome shotgun (WGS) entry which is preliminary data.</text>
</comment>
<dbReference type="InterPro" id="IPR006311">
    <property type="entry name" value="TAT_signal"/>
</dbReference>
<keyword evidence="3" id="KW-1185">Reference proteome</keyword>
<name>A0A2T0Q860_9ACTN</name>
<feature type="compositionally biased region" description="Low complexity" evidence="1">
    <location>
        <begin position="213"/>
        <end position="232"/>
    </location>
</feature>
<proteinExistence type="predicted"/>
<evidence type="ECO:0000256" key="1">
    <source>
        <dbReference type="SAM" id="MobiDB-lite"/>
    </source>
</evidence>